<feature type="coiled-coil region" evidence="1">
    <location>
        <begin position="271"/>
        <end position="326"/>
    </location>
</feature>
<keyword evidence="1" id="KW-0175">Coiled coil</keyword>
<evidence type="ECO:0000313" key="3">
    <source>
        <dbReference type="EMBL" id="QVI62061.1"/>
    </source>
</evidence>
<feature type="transmembrane region" description="Helical" evidence="2">
    <location>
        <begin position="52"/>
        <end position="74"/>
    </location>
</feature>
<keyword evidence="2" id="KW-0812">Transmembrane</keyword>
<reference evidence="3 4" key="1">
    <citation type="submission" date="2021-05" db="EMBL/GenBank/DDBJ databases">
        <title>Novel species in genus Cellulomonas.</title>
        <authorList>
            <person name="Zhang G."/>
        </authorList>
    </citation>
    <scope>NUCLEOTIDE SEQUENCE [LARGE SCALE GENOMIC DNA]</scope>
    <source>
        <strain evidence="4">zg-ZUI222</strain>
    </source>
</reference>
<dbReference type="Proteomes" id="UP000677804">
    <property type="component" value="Chromosome"/>
</dbReference>
<dbReference type="RefSeq" id="WP_207339629.1">
    <property type="nucleotide sequence ID" value="NZ_CP074405.1"/>
</dbReference>
<accession>A0ABX8D3N0</accession>
<proteinExistence type="predicted"/>
<name>A0ABX8D3N0_9CELL</name>
<keyword evidence="2" id="KW-0472">Membrane</keyword>
<evidence type="ECO:0000256" key="2">
    <source>
        <dbReference type="SAM" id="Phobius"/>
    </source>
</evidence>
<organism evidence="3 4">
    <name type="scientific">Cellulomonas wangleii</name>
    <dbReference type="NCBI Taxonomy" id="2816956"/>
    <lineage>
        <taxon>Bacteria</taxon>
        <taxon>Bacillati</taxon>
        <taxon>Actinomycetota</taxon>
        <taxon>Actinomycetes</taxon>
        <taxon>Micrococcales</taxon>
        <taxon>Cellulomonadaceae</taxon>
        <taxon>Cellulomonas</taxon>
    </lineage>
</organism>
<gene>
    <name evidence="3" type="ORF">KG103_16865</name>
</gene>
<evidence type="ECO:0000313" key="4">
    <source>
        <dbReference type="Proteomes" id="UP000677804"/>
    </source>
</evidence>
<sequence length="411" mass="43908">MSPDDLPRSPTGRVPQWVVDEAAGFAVAPPAWRPDDVPLPPPPRRRSLTGRLAVVVALALGGWWVVTAVLPGLLREVDAPFLDGIVAGRVPEPTAEVAALAAEMFLTEEGRDLLYRSEPELLGAAEFAGRCDRGDAPAGQSGGAVGCYHTAAGGLETGGRIVVYEPADPRLRGFVVETAAHELLHAAWNELTADEQATAVAALEPVVAGIDPADDLHEQLAGSVGAAPANRATELFAYLGTQVWQPGGLDPALEALYGRFIADRESLVGVHTAFEQQLDQLTTEYESALATFEGRQMEQVRATMELDADTDELAQYRATIEEEEARLASLPASQRARSLLSWTWRDGTALPQAPADELLADARALLARDEAELVARTEALRATGEEILAEQTRITTVRVELEALLGQLVPG</sequence>
<keyword evidence="2" id="KW-1133">Transmembrane helix</keyword>
<dbReference type="EMBL" id="CP074405">
    <property type="protein sequence ID" value="QVI62061.1"/>
    <property type="molecule type" value="Genomic_DNA"/>
</dbReference>
<protein>
    <submittedName>
        <fullName evidence="3">Uncharacterized protein</fullName>
    </submittedName>
</protein>
<evidence type="ECO:0000256" key="1">
    <source>
        <dbReference type="SAM" id="Coils"/>
    </source>
</evidence>
<keyword evidence="4" id="KW-1185">Reference proteome</keyword>